<evidence type="ECO:0000259" key="2">
    <source>
        <dbReference type="Pfam" id="PF13203"/>
    </source>
</evidence>
<feature type="domain" description="Putative metallopeptidase" evidence="2">
    <location>
        <begin position="46"/>
        <end position="177"/>
    </location>
</feature>
<gene>
    <name evidence="3" type="ORF">CLP_0130</name>
</gene>
<evidence type="ECO:0000313" key="4">
    <source>
        <dbReference type="Proteomes" id="UP000003081"/>
    </source>
</evidence>
<dbReference type="PANTHER" id="PTHR38730:SF1">
    <property type="entry name" value="SLL7028 PROTEIN"/>
    <property type="match status" value="1"/>
</dbReference>
<reference evidence="3 4" key="1">
    <citation type="submission" date="2009-08" db="EMBL/GenBank/DDBJ databases">
        <authorList>
            <person name="Shrivastava S."/>
            <person name="Brinkac L.B."/>
            <person name="Brown J.L."/>
            <person name="Bruce D.B."/>
            <person name="Detter C."/>
            <person name="Green L.D."/>
            <person name="Munk C.A."/>
            <person name="Rogers Y.C."/>
            <person name="Tapia R."/>
            <person name="Sims D.R."/>
            <person name="Smith L.A."/>
            <person name="Smith T.J."/>
            <person name="Sutton G."/>
            <person name="Brettin T."/>
        </authorList>
    </citation>
    <scope>NUCLEOTIDE SEQUENCE [LARGE SCALE GENOMIC DNA]</scope>
    <source>
        <strain evidence="4">E4 str. BoNT E BL5262</strain>
    </source>
</reference>
<dbReference type="STRING" id="1492.ATN24_15600"/>
<evidence type="ECO:0000259" key="1">
    <source>
        <dbReference type="Pfam" id="PF09967"/>
    </source>
</evidence>
<proteinExistence type="predicted"/>
<keyword evidence="4" id="KW-1185">Reference proteome</keyword>
<dbReference type="RefSeq" id="WP_003410297.1">
    <property type="nucleotide sequence ID" value="NZ_ACOM01000007.1"/>
</dbReference>
<dbReference type="InterPro" id="IPR025154">
    <property type="entry name" value="Put_metallopeptidase_dom"/>
</dbReference>
<dbReference type="eggNOG" id="COG3864">
    <property type="taxonomic scope" value="Bacteria"/>
</dbReference>
<dbReference type="HOGENOM" id="CLU_035986_0_0_9"/>
<dbReference type="AlphaFoldDB" id="C4ILV2"/>
<dbReference type="InterPro" id="IPR018698">
    <property type="entry name" value="VWA-like_dom"/>
</dbReference>
<protein>
    <recommendedName>
        <fullName evidence="5">Metal-dependent peptidase</fullName>
    </recommendedName>
</protein>
<dbReference type="EMBL" id="ACOM01000007">
    <property type="protein sequence ID" value="EEP52762.1"/>
    <property type="molecule type" value="Genomic_DNA"/>
</dbReference>
<dbReference type="InterPro" id="IPR036465">
    <property type="entry name" value="vWFA_dom_sf"/>
</dbReference>
<sequence>MDFNEEREELLKEVFLMDEKKKCGDFYNRRFFDIVEKVILYLLQGQDAFFGQFMLSIKREIRFDIKVPIATIPKRDGFNMYFNPFFFLNCTKREMAALLKHEIYHIMNLHFEREKQLKNRFSKEAVGVALDISINQYIKDLPGYSRKLESINMEHNLNLAENRSVEEYAEEIYKSIKSRIKKDKFNESGNEEFLLEMDKAHEIWDEIDIDEESINSLTKKTAISAYNKNTPEGLEKIILAYDEKPEISWELVLKNAIPAMKSGYKKTIVRRNRRQPERFDLRGTLPKNEAEVVVAIDISASMKDDEMKKILIEILSITHASKNKVTVIECDNEIRKVYKLRSEKDIQKRCRENGSTLFSPVFKYIRDKNLKNCILVYFTDGVGEKELEIKPFNKKTLWVICGDDELSLKEPYGEIKRIHREKYEKLEGNIGLQMVNEVIHDWAR</sequence>
<dbReference type="Proteomes" id="UP000003081">
    <property type="component" value="Unassembled WGS sequence"/>
</dbReference>
<evidence type="ECO:0008006" key="5">
    <source>
        <dbReference type="Google" id="ProtNLM"/>
    </source>
</evidence>
<evidence type="ECO:0000313" key="3">
    <source>
        <dbReference type="EMBL" id="EEP52762.1"/>
    </source>
</evidence>
<feature type="domain" description="VWA-like" evidence="1">
    <location>
        <begin position="292"/>
        <end position="418"/>
    </location>
</feature>
<dbReference type="SUPFAM" id="SSF53300">
    <property type="entry name" value="vWA-like"/>
    <property type="match status" value="1"/>
</dbReference>
<dbReference type="PANTHER" id="PTHR38730">
    <property type="entry name" value="SLL7028 PROTEIN"/>
    <property type="match status" value="1"/>
</dbReference>
<dbReference type="Pfam" id="PF09967">
    <property type="entry name" value="DUF2201"/>
    <property type="match status" value="1"/>
</dbReference>
<accession>C4ILV2</accession>
<dbReference type="Pfam" id="PF13203">
    <property type="entry name" value="DUF2201_N"/>
    <property type="match status" value="1"/>
</dbReference>
<comment type="caution">
    <text evidence="3">The sequence shown here is derived from an EMBL/GenBank/DDBJ whole genome shotgun (WGS) entry which is preliminary data.</text>
</comment>
<organism evidence="3 4">
    <name type="scientific">Clostridium butyricum E4 str. BoNT E BL5262</name>
    <dbReference type="NCBI Taxonomy" id="632245"/>
    <lineage>
        <taxon>Bacteria</taxon>
        <taxon>Bacillati</taxon>
        <taxon>Bacillota</taxon>
        <taxon>Clostridia</taxon>
        <taxon>Eubacteriales</taxon>
        <taxon>Clostridiaceae</taxon>
        <taxon>Clostridium</taxon>
    </lineage>
</organism>
<name>C4ILV2_CLOBU</name>